<reference evidence="1 2" key="1">
    <citation type="submission" date="2018-02" db="EMBL/GenBank/DDBJ databases">
        <title>Genomic Encyclopedia of Archaeal and Bacterial Type Strains, Phase II (KMG-II): from individual species to whole genera.</title>
        <authorList>
            <person name="Goeker M."/>
        </authorList>
    </citation>
    <scope>NUCLEOTIDE SEQUENCE [LARGE SCALE GENOMIC DNA]</scope>
    <source>
        <strain evidence="1 2">DSM 21165</strain>
    </source>
</reference>
<name>A0A362X1X2_9FLAO</name>
<comment type="caution">
    <text evidence="1">The sequence shown here is derived from an EMBL/GenBank/DDBJ whole genome shotgun (WGS) entry which is preliminary data.</text>
</comment>
<accession>A0A362X1X2</accession>
<protein>
    <submittedName>
        <fullName evidence="1">Uncharacterized protein</fullName>
    </submittedName>
</protein>
<organism evidence="1 2">
    <name type="scientific">Jejuia pallidilutea</name>
    <dbReference type="NCBI Taxonomy" id="504487"/>
    <lineage>
        <taxon>Bacteria</taxon>
        <taxon>Pseudomonadati</taxon>
        <taxon>Bacteroidota</taxon>
        <taxon>Flavobacteriia</taxon>
        <taxon>Flavobacteriales</taxon>
        <taxon>Flavobacteriaceae</taxon>
        <taxon>Jejuia</taxon>
    </lineage>
</organism>
<gene>
    <name evidence="1" type="ORF">CLV33_102267</name>
</gene>
<evidence type="ECO:0000313" key="1">
    <source>
        <dbReference type="EMBL" id="PQV50406.1"/>
    </source>
</evidence>
<proteinExistence type="predicted"/>
<sequence>MGVKVISLHSYRKLNTPLNREVINFESKCGTNLNNVQKPVAAIQNTISYEAIVGFLIEFGVKVDNNESEVYSKLMNEYHKSVKFYGVKYYLPYYKFCKKNQNIFNYLVENYSIDSTHR</sequence>
<dbReference type="AlphaFoldDB" id="A0A362X1X2"/>
<evidence type="ECO:0000313" key="2">
    <source>
        <dbReference type="Proteomes" id="UP000251545"/>
    </source>
</evidence>
<dbReference type="Proteomes" id="UP000251545">
    <property type="component" value="Unassembled WGS sequence"/>
</dbReference>
<dbReference type="RefSeq" id="WP_105472952.1">
    <property type="nucleotide sequence ID" value="NZ_PVEO01000002.1"/>
</dbReference>
<dbReference type="EMBL" id="PVEO01000002">
    <property type="protein sequence ID" value="PQV50406.1"/>
    <property type="molecule type" value="Genomic_DNA"/>
</dbReference>